<name>A0A5P8FLV2_9MICO</name>
<feature type="chain" id="PRO_5038408368" evidence="1">
    <location>
        <begin position="23"/>
        <end position="149"/>
    </location>
</feature>
<evidence type="ECO:0000313" key="3">
    <source>
        <dbReference type="EMBL" id="QFQ30589.2"/>
    </source>
</evidence>
<dbReference type="InterPro" id="IPR025240">
    <property type="entry name" value="DUF4189"/>
</dbReference>
<dbReference type="EMBL" id="CP044548">
    <property type="protein sequence ID" value="QFQ30589.2"/>
    <property type="molecule type" value="Genomic_DNA"/>
</dbReference>
<dbReference type="Pfam" id="PF13827">
    <property type="entry name" value="DUF4189"/>
    <property type="match status" value="1"/>
</dbReference>
<keyword evidence="1" id="KW-0732">Signal</keyword>
<organism evidence="3 4">
    <name type="scientific">Janibacter melonis</name>
    <dbReference type="NCBI Taxonomy" id="262209"/>
    <lineage>
        <taxon>Bacteria</taxon>
        <taxon>Bacillati</taxon>
        <taxon>Actinomycetota</taxon>
        <taxon>Actinomycetes</taxon>
        <taxon>Micrococcales</taxon>
        <taxon>Intrasporangiaceae</taxon>
        <taxon>Janibacter</taxon>
    </lineage>
</organism>
<gene>
    <name evidence="3" type="ORF">EEW87_010250</name>
</gene>
<evidence type="ECO:0000256" key="1">
    <source>
        <dbReference type="SAM" id="SignalP"/>
    </source>
</evidence>
<feature type="domain" description="DUF4189" evidence="2">
    <location>
        <begin position="38"/>
        <end position="130"/>
    </location>
</feature>
<feature type="signal peptide" evidence="1">
    <location>
        <begin position="1"/>
        <end position="22"/>
    </location>
</feature>
<sequence length="149" mass="16196">MKTMIRGAAVALAAVGLTAATALPSTSAPSDESRRVYYGAIAMNTRTLDVGYINDYGSSTLAKQYALNRCKKNTQYSSNDGYCKNIVAVRNGCAAVAVKYDSKNRPVRYGYGTDFAKWPAVREAQRQAQGSSSAGTVKTRIYLCTTRYY</sequence>
<dbReference type="GeneID" id="59161547"/>
<protein>
    <submittedName>
        <fullName evidence="3">DUF4189 domain-containing protein</fullName>
    </submittedName>
</protein>
<proteinExistence type="predicted"/>
<dbReference type="KEGG" id="jme:EEW87_010250"/>
<dbReference type="AlphaFoldDB" id="A0A5P8FLV2"/>
<accession>A0A5P8FLV2</accession>
<evidence type="ECO:0000313" key="4">
    <source>
        <dbReference type="Proteomes" id="UP000271708"/>
    </source>
</evidence>
<reference evidence="3 4" key="1">
    <citation type="submission" date="2019-09" db="EMBL/GenBank/DDBJ databases">
        <title>Complete Genome Sequence of Janibacter melonis M714 with both human health impact and industrial applications.</title>
        <authorList>
            <person name="Jin M."/>
            <person name="Zhao Q.R."/>
        </authorList>
    </citation>
    <scope>NUCLEOTIDE SEQUENCE [LARGE SCALE GENOMIC DNA]</scope>
    <source>
        <strain evidence="3 4">M714</strain>
    </source>
</reference>
<dbReference type="RefSeq" id="WP_123093316.1">
    <property type="nucleotide sequence ID" value="NZ_BAAAKD010000023.1"/>
</dbReference>
<evidence type="ECO:0000259" key="2">
    <source>
        <dbReference type="Pfam" id="PF13827"/>
    </source>
</evidence>
<dbReference type="Proteomes" id="UP000271708">
    <property type="component" value="Chromosome"/>
</dbReference>